<feature type="domain" description="VOC" evidence="1">
    <location>
        <begin position="3"/>
        <end position="117"/>
    </location>
</feature>
<dbReference type="InterPro" id="IPR029068">
    <property type="entry name" value="Glyas_Bleomycin-R_OHBP_Dase"/>
</dbReference>
<dbReference type="Gene3D" id="3.30.720.110">
    <property type="match status" value="1"/>
</dbReference>
<dbReference type="PROSITE" id="PS51819">
    <property type="entry name" value="VOC"/>
    <property type="match status" value="1"/>
</dbReference>
<dbReference type="InterPro" id="IPR037523">
    <property type="entry name" value="VOC_core"/>
</dbReference>
<proteinExistence type="predicted"/>
<sequence>MARPHIVPYLSYRDAKAAMAFLTEAFGLTTVTAYEDAGVLQHGEMAWRDGLIMLGTAEIAPSVSPGIYLVVEDVDAHHARAVKAGAEIVYGPEDTPFGTRRYRAKDPEGHEWSFGTYAPDTEAN</sequence>
<dbReference type="Proteomes" id="UP000594800">
    <property type="component" value="Chromosome"/>
</dbReference>
<keyword evidence="3" id="KW-1185">Reference proteome</keyword>
<dbReference type="Gene3D" id="3.30.720.120">
    <property type="match status" value="1"/>
</dbReference>
<dbReference type="EMBL" id="CP064942">
    <property type="protein sequence ID" value="QPH53671.1"/>
    <property type="molecule type" value="Genomic_DNA"/>
</dbReference>
<evidence type="ECO:0000313" key="2">
    <source>
        <dbReference type="EMBL" id="QPH53671.1"/>
    </source>
</evidence>
<name>A0A7S9LQY2_9RHOB</name>
<organism evidence="2 3">
    <name type="scientific">Pontivivens ytuae</name>
    <dbReference type="NCBI Taxonomy" id="2789856"/>
    <lineage>
        <taxon>Bacteria</taxon>
        <taxon>Pseudomonadati</taxon>
        <taxon>Pseudomonadota</taxon>
        <taxon>Alphaproteobacteria</taxon>
        <taxon>Rhodobacterales</taxon>
        <taxon>Paracoccaceae</taxon>
        <taxon>Pontivivens</taxon>
    </lineage>
</organism>
<protein>
    <submittedName>
        <fullName evidence="2">VOC family protein</fullName>
    </submittedName>
</protein>
<dbReference type="SUPFAM" id="SSF54593">
    <property type="entry name" value="Glyoxalase/Bleomycin resistance protein/Dihydroxybiphenyl dioxygenase"/>
    <property type="match status" value="1"/>
</dbReference>
<dbReference type="PANTHER" id="PTHR34109:SF1">
    <property type="entry name" value="VOC DOMAIN-CONTAINING PROTEIN"/>
    <property type="match status" value="1"/>
</dbReference>
<evidence type="ECO:0000313" key="3">
    <source>
        <dbReference type="Proteomes" id="UP000594800"/>
    </source>
</evidence>
<evidence type="ECO:0000259" key="1">
    <source>
        <dbReference type="PROSITE" id="PS51819"/>
    </source>
</evidence>
<reference evidence="2 3" key="1">
    <citation type="submission" date="2020-11" db="EMBL/GenBank/DDBJ databases">
        <title>Description of Pontivivens ytuae sp. nov. isolated from deep sea sediment of Mariana Trench.</title>
        <authorList>
            <person name="Wang Z."/>
            <person name="Sun Q.-L."/>
            <person name="Xu X.-D."/>
            <person name="Tang Y.-Z."/>
            <person name="Zhang J."/>
        </authorList>
    </citation>
    <scope>NUCLEOTIDE SEQUENCE [LARGE SCALE GENOMIC DNA]</scope>
    <source>
        <strain evidence="2 3">MT2928</strain>
    </source>
</reference>
<dbReference type="Pfam" id="PF00903">
    <property type="entry name" value="Glyoxalase"/>
    <property type="match status" value="1"/>
</dbReference>
<dbReference type="RefSeq" id="WP_196102880.1">
    <property type="nucleotide sequence ID" value="NZ_CP064942.1"/>
</dbReference>
<accession>A0A7S9LQY2</accession>
<gene>
    <name evidence="2" type="ORF">I0K15_18105</name>
</gene>
<dbReference type="PANTHER" id="PTHR34109">
    <property type="entry name" value="BNAUNNG04460D PROTEIN-RELATED"/>
    <property type="match status" value="1"/>
</dbReference>
<dbReference type="KEGG" id="poz:I0K15_18105"/>
<dbReference type="AlphaFoldDB" id="A0A7S9LQY2"/>
<dbReference type="InterPro" id="IPR004360">
    <property type="entry name" value="Glyas_Fos-R_dOase_dom"/>
</dbReference>